<dbReference type="GO" id="GO:0046872">
    <property type="term" value="F:metal ion binding"/>
    <property type="evidence" value="ECO:0007669"/>
    <property type="project" value="InterPro"/>
</dbReference>
<dbReference type="Proteomes" id="UP000245926">
    <property type="component" value="Chromosome"/>
</dbReference>
<evidence type="ECO:0000259" key="1">
    <source>
        <dbReference type="PROSITE" id="PS50846"/>
    </source>
</evidence>
<name>A0A2U8WB63_9HYPH</name>
<dbReference type="EMBL" id="CP029550">
    <property type="protein sequence ID" value="AWN42532.1"/>
    <property type="molecule type" value="Genomic_DNA"/>
</dbReference>
<dbReference type="AlphaFoldDB" id="A0A2U8WB63"/>
<dbReference type="InterPro" id="IPR036163">
    <property type="entry name" value="HMA_dom_sf"/>
</dbReference>
<evidence type="ECO:0000313" key="2">
    <source>
        <dbReference type="EMBL" id="AWN42532.1"/>
    </source>
</evidence>
<proteinExistence type="predicted"/>
<dbReference type="Pfam" id="PF00403">
    <property type="entry name" value="HMA"/>
    <property type="match status" value="1"/>
</dbReference>
<dbReference type="KEGG" id="mets:DK389_21035"/>
<evidence type="ECO:0000313" key="3">
    <source>
        <dbReference type="Proteomes" id="UP000245926"/>
    </source>
</evidence>
<dbReference type="PROSITE" id="PS50846">
    <property type="entry name" value="HMA_2"/>
    <property type="match status" value="1"/>
</dbReference>
<gene>
    <name evidence="2" type="ORF">DK389_21035</name>
</gene>
<feature type="domain" description="HMA" evidence="1">
    <location>
        <begin position="22"/>
        <end position="85"/>
    </location>
</feature>
<dbReference type="SUPFAM" id="SSF55008">
    <property type="entry name" value="HMA, heavy metal-associated domain"/>
    <property type="match status" value="1"/>
</dbReference>
<keyword evidence="3" id="KW-1185">Reference proteome</keyword>
<organism evidence="2 3">
    <name type="scientific">Methylobacterium durans</name>
    <dbReference type="NCBI Taxonomy" id="2202825"/>
    <lineage>
        <taxon>Bacteria</taxon>
        <taxon>Pseudomonadati</taxon>
        <taxon>Pseudomonadota</taxon>
        <taxon>Alphaproteobacteria</taxon>
        <taxon>Hyphomicrobiales</taxon>
        <taxon>Methylobacteriaceae</taxon>
        <taxon>Methylobacterium</taxon>
    </lineage>
</organism>
<dbReference type="InterPro" id="IPR006121">
    <property type="entry name" value="HMA_dom"/>
</dbReference>
<dbReference type="CDD" id="cd00371">
    <property type="entry name" value="HMA"/>
    <property type="match status" value="1"/>
</dbReference>
<reference evidence="3" key="1">
    <citation type="submission" date="2018-05" db="EMBL/GenBank/DDBJ databases">
        <title>Complete Genome Sequence of Methylobacterium sp. 17SD2-17.</title>
        <authorList>
            <person name="Srinivasan S."/>
        </authorList>
    </citation>
    <scope>NUCLEOTIDE SEQUENCE [LARGE SCALE GENOMIC DNA]</scope>
    <source>
        <strain evidence="3">17SD2-17</strain>
    </source>
</reference>
<protein>
    <submittedName>
        <fullName evidence="2">Copper chaperone</fullName>
    </submittedName>
</protein>
<dbReference type="OrthoDB" id="9801832at2"/>
<sequence>MCCCTNNATARPSSTSRPVDAATVVLRVDDMTCGHCAGAIQAAVEGDLPGTQAAADPATKTVTVRGTADAAAVGRAVKSAGYTPSSGA</sequence>
<accession>A0A2U8WB63</accession>
<dbReference type="Gene3D" id="3.30.70.100">
    <property type="match status" value="1"/>
</dbReference>